<gene>
    <name evidence="5" type="primary">NWD2</name>
    <name evidence="5" type="ORF">BLAG_LOCUS22756</name>
</gene>
<dbReference type="InterPro" id="IPR015943">
    <property type="entry name" value="WD40/YVTN_repeat-like_dom_sf"/>
</dbReference>
<feature type="compositionally biased region" description="Basic and acidic residues" evidence="3">
    <location>
        <begin position="1045"/>
        <end position="1057"/>
    </location>
</feature>
<evidence type="ECO:0000313" key="5">
    <source>
        <dbReference type="EMBL" id="CAH1270479.1"/>
    </source>
</evidence>
<dbReference type="Gene3D" id="2.130.10.10">
    <property type="entry name" value="YVTN repeat-like/Quinoprotein amine dehydrogenase"/>
    <property type="match status" value="2"/>
</dbReference>
<sequence length="1414" mass="155585">MGIGCSVRSSVPSTDFGEDSHETHRAPSSGASPQVGQRPRLRPHRISATSSSSVAVTLYDLGNGEDPFPPESQQSSHAEETPPIVRRLTLTTVEITSHIQTTEVTVAQPREQPSQSATSKQPGTQKTSQDASVQKPTSQPQSQDATVHQSQDSPAGVKHAAVTSPPEPRPPKPPPPLPDLRVFSENERKLLCGRSDADVTLRPKLIRVYVISCAEDSVQERAILREKVSPSLKNHCGMLGYQFELVDMYEGVSERQVNDPEFLQAALREMDICMETSLGPQLLILFGQKYGKLMCPTSIPPETFDKLLAATDNSGDKETLCSYYRLDNNSAPPTYQLQPIRHKEGKVDSSDWLNVQDQLLRILKEGLDEESSLLKSDLDQQLCHAFSHPKLQAGQVAWFTRRLLQLEAHLSDPQAQHFLDILPGGAVNTAAQQRLQSLVERTTSQLSEATCMANNIPWEGGGIDPGANPAHQEYLDCLQTRCQADLTAMVDRAVTEAQAEGQDHRPRFGKNLSLELQQQADFCRTTSPTFHGHDKLLNAIGSHLRAENTLPLVVHGADGCGKSALAAKIVELVPEWQTEQAVCLHRAVRLGPSHHSEEQLLWSLCEQLRLLYGPCTRKMQMEMGSLVQDFQYFLSRATPDRPLLLLLEGQLQGGEGGTYLSWLPTSLPPNVSMVLIVKTTDMETAPFLKSLPPDCFMEMSTLPPEECMTIADQHLKKNLRTLSPNQREAFQAAIEKCPLPLYASIAAQLSTVWRSDDGDVALPPDVVGLVNSVLDGLEVKHGAELVSAVARYITVARHGLNESALLGLLRQNSEVLRLNKGTELHGLPQSILLRLLRDITPLLSARVLDSLVLRTWRSHSIADVVVRRYLGTKDAVRTAHVHLKEFYSKMVATEQDAGLHTHWCLLELPYHTFQTEPHRKAIADFFLNFDRLCRALVAGNTVQIVSDVNMAARANPDNGDLCLLSAVLQESAAALSYDGRQFCVHVVERLVDVMKSASKHRFPAMCNMFKSACGSAHRQFTTSKVFLKQVAAPPSSSSEKSRKRIASEKVAGEKEGNDVEPGGETDCDVLTGLFAVKDDSDHVISVSMATGEIRLWDVNTQTPVQVIPGADQPRQVCCIDARHIVVLCNRQLQVYDLEAGKLETTLKGIMNATMPYFGIHDSDHVVALSRNRMYVNVINVTSGDVVSTFKAGEDRFLNSLLISSNGETVVCGDETQKPSPLLVWDLINRKLVHDLRIMGHEFNARLSAITNNGKYVASCCKELIDPDVCLVIVYDLKTGQLFKKLKPGTAVVSLALSEESMSAVLGCENGLVQVWDLMTGACRHVLDGHTHPVDTLQLAAEGRRCLTFDPSHHDVSIRVWDIVEGQCLAVLTPDQPISCCQLMADGERVVIGLQGRDDIITLELQSSTSSNQLA</sequence>
<keyword evidence="1" id="KW-0853">WD repeat</keyword>
<dbReference type="Gene3D" id="3.40.50.300">
    <property type="entry name" value="P-loop containing nucleotide triphosphate hydrolases"/>
    <property type="match status" value="1"/>
</dbReference>
<evidence type="ECO:0000256" key="3">
    <source>
        <dbReference type="SAM" id="MobiDB-lite"/>
    </source>
</evidence>
<proteinExistence type="predicted"/>
<evidence type="ECO:0000259" key="4">
    <source>
        <dbReference type="Pfam" id="PF25469"/>
    </source>
</evidence>
<dbReference type="InterPro" id="IPR027417">
    <property type="entry name" value="P-loop_NTPase"/>
</dbReference>
<feature type="compositionally biased region" description="Polar residues" evidence="3">
    <location>
        <begin position="101"/>
        <end position="153"/>
    </location>
</feature>
<protein>
    <submittedName>
        <fullName evidence="5">NWD2 protein</fullName>
    </submittedName>
</protein>
<keyword evidence="2" id="KW-0677">Repeat</keyword>
<dbReference type="OrthoDB" id="6134417at2759"/>
<dbReference type="Proteomes" id="UP000838412">
    <property type="component" value="Chromosome 7"/>
</dbReference>
<dbReference type="PANTHER" id="PTHR19871">
    <property type="entry name" value="BETA TRANSDUCIN-RELATED PROTEIN"/>
    <property type="match status" value="1"/>
</dbReference>
<dbReference type="InterPro" id="IPR052752">
    <property type="entry name" value="NACHT-WD_repeat"/>
</dbReference>
<evidence type="ECO:0000256" key="1">
    <source>
        <dbReference type="ARBA" id="ARBA00022574"/>
    </source>
</evidence>
<evidence type="ECO:0000313" key="6">
    <source>
        <dbReference type="Proteomes" id="UP000838412"/>
    </source>
</evidence>
<dbReference type="SMART" id="SM00320">
    <property type="entry name" value="WD40"/>
    <property type="match status" value="5"/>
</dbReference>
<keyword evidence="6" id="KW-1185">Reference proteome</keyword>
<dbReference type="InterPro" id="IPR057588">
    <property type="entry name" value="NWD1/2-like_WH"/>
</dbReference>
<name>A0A8K0A883_BRALA</name>
<reference evidence="5" key="1">
    <citation type="submission" date="2022-01" db="EMBL/GenBank/DDBJ databases">
        <authorList>
            <person name="Braso-Vives M."/>
        </authorList>
    </citation>
    <scope>NUCLEOTIDE SEQUENCE</scope>
</reference>
<feature type="compositionally biased region" description="Low complexity" evidence="3">
    <location>
        <begin position="47"/>
        <end position="57"/>
    </location>
</feature>
<feature type="region of interest" description="Disordered" evidence="3">
    <location>
        <begin position="1"/>
        <end position="84"/>
    </location>
</feature>
<feature type="region of interest" description="Disordered" evidence="3">
    <location>
        <begin position="1031"/>
        <end position="1062"/>
    </location>
</feature>
<dbReference type="SUPFAM" id="SSF50998">
    <property type="entry name" value="Quinoprotein alcohol dehydrogenase-like"/>
    <property type="match status" value="1"/>
</dbReference>
<feature type="domain" description="NWD1/2-like winged helix-turn-helix" evidence="4">
    <location>
        <begin position="768"/>
        <end position="876"/>
    </location>
</feature>
<evidence type="ECO:0000256" key="2">
    <source>
        <dbReference type="ARBA" id="ARBA00022737"/>
    </source>
</evidence>
<organism evidence="5 6">
    <name type="scientific">Branchiostoma lanceolatum</name>
    <name type="common">Common lancelet</name>
    <name type="synonym">Amphioxus lanceolatum</name>
    <dbReference type="NCBI Taxonomy" id="7740"/>
    <lineage>
        <taxon>Eukaryota</taxon>
        <taxon>Metazoa</taxon>
        <taxon>Chordata</taxon>
        <taxon>Cephalochordata</taxon>
        <taxon>Leptocardii</taxon>
        <taxon>Amphioxiformes</taxon>
        <taxon>Branchiostomatidae</taxon>
        <taxon>Branchiostoma</taxon>
    </lineage>
</organism>
<dbReference type="PANTHER" id="PTHR19871:SF45">
    <property type="entry name" value="NACHT DOMAIN-CONTAINING PROTEIN"/>
    <property type="match status" value="1"/>
</dbReference>
<dbReference type="InterPro" id="IPR001680">
    <property type="entry name" value="WD40_rpt"/>
</dbReference>
<accession>A0A8K0A883</accession>
<dbReference type="Pfam" id="PF25469">
    <property type="entry name" value="WHD_NWD1"/>
    <property type="match status" value="1"/>
</dbReference>
<feature type="compositionally biased region" description="Pro residues" evidence="3">
    <location>
        <begin position="165"/>
        <end position="178"/>
    </location>
</feature>
<feature type="region of interest" description="Disordered" evidence="3">
    <location>
        <begin position="101"/>
        <end position="181"/>
    </location>
</feature>
<dbReference type="InterPro" id="IPR011047">
    <property type="entry name" value="Quinoprotein_ADH-like_sf"/>
</dbReference>
<dbReference type="EMBL" id="OV696692">
    <property type="protein sequence ID" value="CAH1270479.1"/>
    <property type="molecule type" value="Genomic_DNA"/>
</dbReference>
<dbReference type="SUPFAM" id="SSF52540">
    <property type="entry name" value="P-loop containing nucleoside triphosphate hydrolases"/>
    <property type="match status" value="1"/>
</dbReference>